<evidence type="ECO:0000313" key="12">
    <source>
        <dbReference type="EMBL" id="EAX46973.1"/>
    </source>
</evidence>
<evidence type="ECO:0000256" key="2">
    <source>
        <dbReference type="ARBA" id="ARBA00009777"/>
    </source>
</evidence>
<dbReference type="Gene3D" id="3.20.20.70">
    <property type="entry name" value="Aldolase class I"/>
    <property type="match status" value="1"/>
</dbReference>
<evidence type="ECO:0000256" key="3">
    <source>
        <dbReference type="ARBA" id="ARBA00021356"/>
    </source>
</evidence>
<sequence>MNGCKEVVMPTGICHSCEPCGAVDGQGIRYVLFLAGCALRCKFCHNPDTWQPTGRPVTVDAVLSDLARYEAFYRFSGGGVTVSGGEPLLQADFIAALFRACRKQGIHTTLDTAGFAAPAKLAQVLPYTDAVLFSIKTAIPDKHVWLTGRPPGPILENLRVATARVPVTVRYVVIPGLTDGAADLTALAALLHGLPRLVAVELLPYHTLGRAKWEGLGRRYPLDGIAGARREHMLAVQAALTAQGIKVIEAEY</sequence>
<dbReference type="EMBL" id="AAWL01000017">
    <property type="protein sequence ID" value="EAX46973.1"/>
    <property type="molecule type" value="Genomic_DNA"/>
</dbReference>
<name>A1HSK1_9FIRM</name>
<dbReference type="Proteomes" id="UP000005139">
    <property type="component" value="Unassembled WGS sequence"/>
</dbReference>
<comment type="cofactor">
    <cofactor evidence="10">
        <name>[4Fe-4S] cluster</name>
        <dbReference type="ChEBI" id="CHEBI:49883"/>
    </cofactor>
    <text evidence="10">Binds 1 [4Fe-4S] cluster. The cluster is coordinated with 3 cysteines and an exchangeable S-adenosyl-L-methionine.</text>
</comment>
<dbReference type="InterPro" id="IPR058240">
    <property type="entry name" value="rSAM_sf"/>
</dbReference>
<reference evidence="12 13" key="1">
    <citation type="submission" date="2007-01" db="EMBL/GenBank/DDBJ databases">
        <title>Annotation of the draft genome assembly of Thermosinus carboxydivorans Nor1.</title>
        <authorList>
            <consortium name="US DOE Joint Genome Institute (JGI-ORNL)"/>
            <person name="Larimer F."/>
            <person name="Land M."/>
            <person name="Hauser L."/>
        </authorList>
    </citation>
    <scope>NUCLEOTIDE SEQUENCE [LARGE SCALE GENOMIC DNA]</scope>
    <source>
        <strain evidence="12 13">Nor1</strain>
    </source>
</reference>
<dbReference type="eggNOG" id="COG1180">
    <property type="taxonomic scope" value="Bacteria"/>
</dbReference>
<dbReference type="GO" id="GO:0005737">
    <property type="term" value="C:cytoplasm"/>
    <property type="evidence" value="ECO:0007669"/>
    <property type="project" value="UniProtKB-SubCell"/>
</dbReference>
<dbReference type="NCBIfam" id="TIGR02493">
    <property type="entry name" value="PFLA"/>
    <property type="match status" value="1"/>
</dbReference>
<dbReference type="AlphaFoldDB" id="A1HSK1"/>
<keyword evidence="8 10" id="KW-0408">Iron</keyword>
<keyword evidence="5 10" id="KW-0949">S-adenosyl-L-methionine</keyword>
<keyword evidence="12" id="KW-0670">Pyruvate</keyword>
<dbReference type="PROSITE" id="PS51918">
    <property type="entry name" value="RADICAL_SAM"/>
    <property type="match status" value="1"/>
</dbReference>
<evidence type="ECO:0000256" key="8">
    <source>
        <dbReference type="ARBA" id="ARBA00023004"/>
    </source>
</evidence>
<comment type="caution">
    <text evidence="12">The sequence shown here is derived from an EMBL/GenBank/DDBJ whole genome shotgun (WGS) entry which is preliminary data.</text>
</comment>
<dbReference type="PIRSF" id="PIRSF000371">
    <property type="entry name" value="PFL_act_enz"/>
    <property type="match status" value="1"/>
</dbReference>
<comment type="subcellular location">
    <subcellularLocation>
        <location evidence="10">Cytoplasm</location>
    </subcellularLocation>
</comment>
<dbReference type="InterPro" id="IPR012839">
    <property type="entry name" value="Organic_radical_activase"/>
</dbReference>
<comment type="function">
    <text evidence="1 10">Activation of pyruvate formate-lyase under anaerobic conditions by generation of an organic free radical, using S-adenosylmethionine and reduced flavodoxin as cosubstrates to produce 5'-deoxy-adenosine.</text>
</comment>
<dbReference type="Pfam" id="PF04055">
    <property type="entry name" value="Radical_SAM"/>
    <property type="match status" value="1"/>
</dbReference>
<keyword evidence="12" id="KW-0456">Lyase</keyword>
<accession>A1HSK1</accession>
<evidence type="ECO:0000256" key="10">
    <source>
        <dbReference type="RuleBase" id="RU362053"/>
    </source>
</evidence>
<protein>
    <recommendedName>
        <fullName evidence="3 10">Pyruvate formate-lyase-activating enzyme</fullName>
        <ecNumber evidence="10">1.97.1.4</ecNumber>
    </recommendedName>
</protein>
<organism evidence="12 13">
    <name type="scientific">Thermosinus carboxydivorans Nor1</name>
    <dbReference type="NCBI Taxonomy" id="401526"/>
    <lineage>
        <taxon>Bacteria</taxon>
        <taxon>Bacillati</taxon>
        <taxon>Bacillota</taxon>
        <taxon>Negativicutes</taxon>
        <taxon>Selenomonadales</taxon>
        <taxon>Sporomusaceae</taxon>
        <taxon>Thermosinus</taxon>
    </lineage>
</organism>
<dbReference type="InterPro" id="IPR012838">
    <property type="entry name" value="PFL1_activating"/>
</dbReference>
<dbReference type="SFLD" id="SFLDS00029">
    <property type="entry name" value="Radical_SAM"/>
    <property type="match status" value="1"/>
</dbReference>
<keyword evidence="4 10" id="KW-0004">4Fe-4S</keyword>
<evidence type="ECO:0000256" key="7">
    <source>
        <dbReference type="ARBA" id="ARBA00023002"/>
    </source>
</evidence>
<proteinExistence type="inferred from homology"/>
<keyword evidence="13" id="KW-1185">Reference proteome</keyword>
<feature type="domain" description="Radical SAM core" evidence="11">
    <location>
        <begin position="23"/>
        <end position="246"/>
    </location>
</feature>
<keyword evidence="7 10" id="KW-0560">Oxidoreductase</keyword>
<dbReference type="EC" id="1.97.1.4" evidence="10"/>
<dbReference type="InterPro" id="IPR013785">
    <property type="entry name" value="Aldolase_TIM"/>
</dbReference>
<dbReference type="PANTHER" id="PTHR30352">
    <property type="entry name" value="PYRUVATE FORMATE-LYASE-ACTIVATING ENZYME"/>
    <property type="match status" value="1"/>
</dbReference>
<dbReference type="InterPro" id="IPR001989">
    <property type="entry name" value="Radical_activat_CS"/>
</dbReference>
<gene>
    <name evidence="12" type="ORF">TcarDRAFT_0875</name>
</gene>
<evidence type="ECO:0000256" key="6">
    <source>
        <dbReference type="ARBA" id="ARBA00022723"/>
    </source>
</evidence>
<reference evidence="12 13" key="2">
    <citation type="submission" date="2007-01" db="EMBL/GenBank/DDBJ databases">
        <title>Sequencing of the draft genome and assembly of Thermosinus carboxydivorans Nor1.</title>
        <authorList>
            <consortium name="US DOE Joint Genome Institute (JGI-PGF)"/>
            <person name="Copeland A."/>
            <person name="Lucas S."/>
            <person name="Lapidus A."/>
            <person name="Barry K."/>
            <person name="Glavina del Rio T."/>
            <person name="Dalin E."/>
            <person name="Tice H."/>
            <person name="Bruce D."/>
            <person name="Pitluck S."/>
            <person name="Richardson P."/>
        </authorList>
    </citation>
    <scope>NUCLEOTIDE SEQUENCE [LARGE SCALE GENOMIC DNA]</scope>
    <source>
        <strain evidence="12 13">Nor1</strain>
    </source>
</reference>
<evidence type="ECO:0000259" key="11">
    <source>
        <dbReference type="PROSITE" id="PS51918"/>
    </source>
</evidence>
<keyword evidence="6 10" id="KW-0479">Metal-binding</keyword>
<dbReference type="SUPFAM" id="SSF102114">
    <property type="entry name" value="Radical SAM enzymes"/>
    <property type="match status" value="1"/>
</dbReference>
<dbReference type="SFLD" id="SFLDG01066">
    <property type="entry name" value="organic_radical-activating_enz"/>
    <property type="match status" value="1"/>
</dbReference>
<dbReference type="GO" id="GO:0016829">
    <property type="term" value="F:lyase activity"/>
    <property type="evidence" value="ECO:0007669"/>
    <property type="project" value="UniProtKB-KW"/>
</dbReference>
<dbReference type="InterPro" id="IPR034457">
    <property type="entry name" value="Organic_radical-activating"/>
</dbReference>
<dbReference type="RefSeq" id="WP_007290005.1">
    <property type="nucleotide sequence ID" value="NZ_AAWL01000017.1"/>
</dbReference>
<evidence type="ECO:0000313" key="13">
    <source>
        <dbReference type="Proteomes" id="UP000005139"/>
    </source>
</evidence>
<comment type="catalytic activity">
    <reaction evidence="10">
        <text>glycyl-[formate C-acetyltransferase] + reduced [flavodoxin] + S-adenosyl-L-methionine = glycin-2-yl radical-[formate C-acetyltransferase] + semiquinone [flavodoxin] + 5'-deoxyadenosine + L-methionine + H(+)</text>
        <dbReference type="Rhea" id="RHEA:19225"/>
        <dbReference type="Rhea" id="RHEA-COMP:10622"/>
        <dbReference type="Rhea" id="RHEA-COMP:12190"/>
        <dbReference type="Rhea" id="RHEA-COMP:12191"/>
        <dbReference type="Rhea" id="RHEA-COMP:14480"/>
        <dbReference type="ChEBI" id="CHEBI:15378"/>
        <dbReference type="ChEBI" id="CHEBI:17319"/>
        <dbReference type="ChEBI" id="CHEBI:29947"/>
        <dbReference type="ChEBI" id="CHEBI:32722"/>
        <dbReference type="ChEBI" id="CHEBI:57618"/>
        <dbReference type="ChEBI" id="CHEBI:57844"/>
        <dbReference type="ChEBI" id="CHEBI:59789"/>
        <dbReference type="ChEBI" id="CHEBI:140311"/>
        <dbReference type="EC" id="1.97.1.4"/>
    </reaction>
</comment>
<keyword evidence="9 10" id="KW-0411">Iron-sulfur</keyword>
<keyword evidence="10" id="KW-0963">Cytoplasm</keyword>
<dbReference type="GO" id="GO:0043365">
    <property type="term" value="F:[formate-C-acetyltransferase]-activating enzyme activity"/>
    <property type="evidence" value="ECO:0007669"/>
    <property type="project" value="UniProtKB-UniRule"/>
</dbReference>
<dbReference type="PROSITE" id="PS01087">
    <property type="entry name" value="RADICAL_ACTIVATING"/>
    <property type="match status" value="1"/>
</dbReference>
<evidence type="ECO:0000256" key="4">
    <source>
        <dbReference type="ARBA" id="ARBA00022485"/>
    </source>
</evidence>
<evidence type="ECO:0000256" key="9">
    <source>
        <dbReference type="ARBA" id="ARBA00023014"/>
    </source>
</evidence>
<dbReference type="CDD" id="cd01335">
    <property type="entry name" value="Radical_SAM"/>
    <property type="match status" value="1"/>
</dbReference>
<dbReference type="GO" id="GO:0046872">
    <property type="term" value="F:metal ion binding"/>
    <property type="evidence" value="ECO:0007669"/>
    <property type="project" value="UniProtKB-UniRule"/>
</dbReference>
<comment type="similarity">
    <text evidence="2 10">Belongs to the organic radical-activating enzymes family.</text>
</comment>
<evidence type="ECO:0000256" key="1">
    <source>
        <dbReference type="ARBA" id="ARBA00003141"/>
    </source>
</evidence>
<evidence type="ECO:0000256" key="5">
    <source>
        <dbReference type="ARBA" id="ARBA00022691"/>
    </source>
</evidence>
<dbReference type="GO" id="GO:0051539">
    <property type="term" value="F:4 iron, 4 sulfur cluster binding"/>
    <property type="evidence" value="ECO:0007669"/>
    <property type="project" value="UniProtKB-UniRule"/>
</dbReference>
<dbReference type="PANTHER" id="PTHR30352:SF5">
    <property type="entry name" value="PYRUVATE FORMATE-LYASE 1-ACTIVATING ENZYME"/>
    <property type="match status" value="1"/>
</dbReference>
<dbReference type="InterPro" id="IPR007197">
    <property type="entry name" value="rSAM"/>
</dbReference>